<dbReference type="EMBL" id="ADLJ01000007">
    <property type="protein sequence ID" value="EHF00039.1"/>
    <property type="molecule type" value="Genomic_DNA"/>
</dbReference>
<protein>
    <submittedName>
        <fullName evidence="1">Uncharacterized protein</fullName>
    </submittedName>
</protein>
<dbReference type="AlphaFoldDB" id="G5HET0"/>
<dbReference type="HOGENOM" id="CLU_1052869_0_0_9"/>
<comment type="caution">
    <text evidence="1">The sequence shown here is derived from an EMBL/GenBank/DDBJ whole genome shotgun (WGS) entry which is preliminary data.</text>
</comment>
<accession>G5HET0</accession>
<dbReference type="Proteomes" id="UP000003763">
    <property type="component" value="Unassembled WGS sequence"/>
</dbReference>
<sequence length="266" mass="29202">MVFNPNELILEKIRAIEEYDPQTLELTGRYTQIEEPSLQTSAEGTDVTDAMGTPIMTFYRNQQAQLSFTNSLFSLDLAATQFGSEKVVAGEDAKLKIPTSEIIKVGGTAEAPTAELHYTPITGTVKYVKVVNANKTFGETYILDTAASADDKKFSLADKVITLPKGVTGRVFVSYVRETSTGASVSKRSDGIPEIKTIWMHAIFHDPCNENVKYAGVIVAENAQIDPSSVEIGLKSDSKHSATYLIRPDYCNEEESKLFEILVSQD</sequence>
<proteinExistence type="predicted"/>
<evidence type="ECO:0000313" key="1">
    <source>
        <dbReference type="EMBL" id="EHF00039.1"/>
    </source>
</evidence>
<evidence type="ECO:0000313" key="2">
    <source>
        <dbReference type="Proteomes" id="UP000003763"/>
    </source>
</evidence>
<dbReference type="PATRIC" id="fig|742733.3.peg.964"/>
<organism evidence="1 2">
    <name type="scientific">[Clostridium] citroniae WAL-17108</name>
    <dbReference type="NCBI Taxonomy" id="742733"/>
    <lineage>
        <taxon>Bacteria</taxon>
        <taxon>Bacillati</taxon>
        <taxon>Bacillota</taxon>
        <taxon>Clostridia</taxon>
        <taxon>Lachnospirales</taxon>
        <taxon>Lachnospiraceae</taxon>
        <taxon>Enterocloster</taxon>
    </lineage>
</organism>
<reference evidence="1 2" key="1">
    <citation type="submission" date="2011-08" db="EMBL/GenBank/DDBJ databases">
        <title>The Genome Sequence of Clostridium citroniae WAL-17108.</title>
        <authorList>
            <consortium name="The Broad Institute Genome Sequencing Platform"/>
            <person name="Earl A."/>
            <person name="Ward D."/>
            <person name="Feldgarden M."/>
            <person name="Gevers D."/>
            <person name="Finegold S.M."/>
            <person name="Summanen P.H."/>
            <person name="Molitoris D.R."/>
            <person name="Vaisanen M.L."/>
            <person name="Daigneault M."/>
            <person name="Allen-Vercoe E."/>
            <person name="Young S.K."/>
            <person name="Zeng Q."/>
            <person name="Gargeya S."/>
            <person name="Fitzgerald M."/>
            <person name="Haas B."/>
            <person name="Abouelleil A."/>
            <person name="Alvarado L."/>
            <person name="Arachchi H.M."/>
            <person name="Berlin A."/>
            <person name="Brown A."/>
            <person name="Chapman S.B."/>
            <person name="Chen Z."/>
            <person name="Dunbar C."/>
            <person name="Freedman E."/>
            <person name="Gearin G."/>
            <person name="Gellesch M."/>
            <person name="Goldberg J."/>
            <person name="Griggs A."/>
            <person name="Gujja S."/>
            <person name="Heiman D."/>
            <person name="Howarth C."/>
            <person name="Larson L."/>
            <person name="Lui A."/>
            <person name="MacDonald P.J.P."/>
            <person name="Montmayeur A."/>
            <person name="Murphy C."/>
            <person name="Neiman D."/>
            <person name="Pearson M."/>
            <person name="Priest M."/>
            <person name="Roberts A."/>
            <person name="Saif S."/>
            <person name="Shea T."/>
            <person name="Shenoy N."/>
            <person name="Sisk P."/>
            <person name="Stolte C."/>
            <person name="Sykes S."/>
            <person name="Wortman J."/>
            <person name="Nusbaum C."/>
            <person name="Birren B."/>
        </authorList>
    </citation>
    <scope>NUCLEOTIDE SEQUENCE [LARGE SCALE GENOMIC DNA]</scope>
    <source>
        <strain evidence="1 2">WAL-17108</strain>
    </source>
</reference>
<dbReference type="RefSeq" id="WP_007859700.1">
    <property type="nucleotide sequence ID" value="NZ_JH376420.1"/>
</dbReference>
<name>G5HET0_9FIRM</name>
<gene>
    <name evidence="1" type="ORF">HMPREF9469_00953</name>
</gene>
<dbReference type="eggNOG" id="ENOG5032Q5M">
    <property type="taxonomic scope" value="Bacteria"/>
</dbReference>